<name>A0A8J5JKE2_HOMAM</name>
<dbReference type="Proteomes" id="UP000747542">
    <property type="component" value="Unassembled WGS sequence"/>
</dbReference>
<organism evidence="2 3">
    <name type="scientific">Homarus americanus</name>
    <name type="common">American lobster</name>
    <dbReference type="NCBI Taxonomy" id="6706"/>
    <lineage>
        <taxon>Eukaryota</taxon>
        <taxon>Metazoa</taxon>
        <taxon>Ecdysozoa</taxon>
        <taxon>Arthropoda</taxon>
        <taxon>Crustacea</taxon>
        <taxon>Multicrustacea</taxon>
        <taxon>Malacostraca</taxon>
        <taxon>Eumalacostraca</taxon>
        <taxon>Eucarida</taxon>
        <taxon>Decapoda</taxon>
        <taxon>Pleocyemata</taxon>
        <taxon>Astacidea</taxon>
        <taxon>Nephropoidea</taxon>
        <taxon>Nephropidae</taxon>
        <taxon>Homarus</taxon>
    </lineage>
</organism>
<dbReference type="OrthoDB" id="6380493at2759"/>
<keyword evidence="1" id="KW-0812">Transmembrane</keyword>
<keyword evidence="1" id="KW-0472">Membrane</keyword>
<evidence type="ECO:0000313" key="3">
    <source>
        <dbReference type="Proteomes" id="UP000747542"/>
    </source>
</evidence>
<sequence>MSRKHSLLMEENFNDAGNDTLLLTQPESENMTNLLLEAGQRISLYLDLKEELHKDEIYYVALRAVDDVNKQSRVSNLALVVVPTADNNNNNNNSLPDWAIALIAIACVVLLGGLVAGIIHQMKKK</sequence>
<comment type="caution">
    <text evidence="2">The sequence shown here is derived from an EMBL/GenBank/DDBJ whole genome shotgun (WGS) entry which is preliminary data.</text>
</comment>
<gene>
    <name evidence="2" type="primary">Clca4a-L2</name>
    <name evidence="2" type="ORF">Hamer_G026978</name>
</gene>
<evidence type="ECO:0000256" key="1">
    <source>
        <dbReference type="SAM" id="Phobius"/>
    </source>
</evidence>
<reference evidence="2" key="1">
    <citation type="journal article" date="2021" name="Sci. Adv.">
        <title>The American lobster genome reveals insights on longevity, neural, and immune adaptations.</title>
        <authorList>
            <person name="Polinski J.M."/>
            <person name="Zimin A.V."/>
            <person name="Clark K.F."/>
            <person name="Kohn A.B."/>
            <person name="Sadowski N."/>
            <person name="Timp W."/>
            <person name="Ptitsyn A."/>
            <person name="Khanna P."/>
            <person name="Romanova D.Y."/>
            <person name="Williams P."/>
            <person name="Greenwood S.J."/>
            <person name="Moroz L.L."/>
            <person name="Walt D.R."/>
            <person name="Bodnar A.G."/>
        </authorList>
    </citation>
    <scope>NUCLEOTIDE SEQUENCE</scope>
    <source>
        <strain evidence="2">GMGI-L3</strain>
    </source>
</reference>
<keyword evidence="1" id="KW-1133">Transmembrane helix</keyword>
<dbReference type="EMBL" id="JAHLQT010031990">
    <property type="protein sequence ID" value="KAG7159837.1"/>
    <property type="molecule type" value="Genomic_DNA"/>
</dbReference>
<feature type="transmembrane region" description="Helical" evidence="1">
    <location>
        <begin position="98"/>
        <end position="119"/>
    </location>
</feature>
<dbReference type="AlphaFoldDB" id="A0A8J5JKE2"/>
<protein>
    <submittedName>
        <fullName evidence="2">Putative calcium-activated chloride channel regulator 4A-like 2</fullName>
    </submittedName>
</protein>
<keyword evidence="3" id="KW-1185">Reference proteome</keyword>
<accession>A0A8J5JKE2</accession>
<proteinExistence type="predicted"/>
<evidence type="ECO:0000313" key="2">
    <source>
        <dbReference type="EMBL" id="KAG7159837.1"/>
    </source>
</evidence>